<feature type="domain" description="Outer membrane protein beta-barrel" evidence="3">
    <location>
        <begin position="10"/>
        <end position="174"/>
    </location>
</feature>
<evidence type="ECO:0000259" key="3">
    <source>
        <dbReference type="Pfam" id="PF13505"/>
    </source>
</evidence>
<dbReference type="SUPFAM" id="SSF56925">
    <property type="entry name" value="OMPA-like"/>
    <property type="match status" value="1"/>
</dbReference>
<dbReference type="Gene3D" id="2.40.160.20">
    <property type="match status" value="1"/>
</dbReference>
<dbReference type="InterPro" id="IPR027385">
    <property type="entry name" value="Beta-barrel_OMP"/>
</dbReference>
<keyword evidence="5" id="KW-1185">Reference proteome</keyword>
<name>A0ABT0E5C3_9GAMM</name>
<feature type="chain" id="PRO_5047135326" evidence="2">
    <location>
        <begin position="23"/>
        <end position="186"/>
    </location>
</feature>
<protein>
    <submittedName>
        <fullName evidence="4">Porin family protein</fullName>
    </submittedName>
</protein>
<dbReference type="RefSeq" id="WP_246948992.1">
    <property type="nucleotide sequence ID" value="NZ_JALKII010000002.1"/>
</dbReference>
<sequence>MRFYAALLGACLASTASMASQASEPGQVYVGISYVELEQYDLNRFFNGGRFESGDVVARLGSHLNRYFSSELRLATTINPKEGRSSFTQPPSQAEFGRDYMFSGFLRAGYPLGPVRPYVAVGYTFGKERFKYAGGKDRDTFRDTSFAAGVDLALGEHLGVNLEFTQYYDIGHGRLQGPSAGLFWNF</sequence>
<organism evidence="4 5">
    <name type="scientific">Alcanivorax quisquiliarum</name>
    <dbReference type="NCBI Taxonomy" id="2933565"/>
    <lineage>
        <taxon>Bacteria</taxon>
        <taxon>Pseudomonadati</taxon>
        <taxon>Pseudomonadota</taxon>
        <taxon>Gammaproteobacteria</taxon>
        <taxon>Oceanospirillales</taxon>
        <taxon>Alcanivoracaceae</taxon>
        <taxon>Alcanivorax</taxon>
    </lineage>
</organism>
<dbReference type="Proteomes" id="UP001165524">
    <property type="component" value="Unassembled WGS sequence"/>
</dbReference>
<keyword evidence="1 2" id="KW-0732">Signal</keyword>
<reference evidence="4" key="1">
    <citation type="submission" date="2022-04" db="EMBL/GenBank/DDBJ databases">
        <title>Alcanivorax sp. CY1518 draft genome sequence.</title>
        <authorList>
            <person name="Zhao G."/>
            <person name="An M."/>
        </authorList>
    </citation>
    <scope>NUCLEOTIDE SEQUENCE</scope>
    <source>
        <strain evidence="4">CY1518</strain>
    </source>
</reference>
<evidence type="ECO:0000256" key="2">
    <source>
        <dbReference type="SAM" id="SignalP"/>
    </source>
</evidence>
<gene>
    <name evidence="4" type="ORF">MU846_04670</name>
</gene>
<dbReference type="InterPro" id="IPR011250">
    <property type="entry name" value="OMP/PagP_B-barrel"/>
</dbReference>
<dbReference type="EMBL" id="JALKII010000002">
    <property type="protein sequence ID" value="MCK0536996.1"/>
    <property type="molecule type" value="Genomic_DNA"/>
</dbReference>
<proteinExistence type="predicted"/>
<accession>A0ABT0E5C3</accession>
<evidence type="ECO:0000256" key="1">
    <source>
        <dbReference type="ARBA" id="ARBA00022729"/>
    </source>
</evidence>
<comment type="caution">
    <text evidence="4">The sequence shown here is derived from an EMBL/GenBank/DDBJ whole genome shotgun (WGS) entry which is preliminary data.</text>
</comment>
<evidence type="ECO:0000313" key="5">
    <source>
        <dbReference type="Proteomes" id="UP001165524"/>
    </source>
</evidence>
<feature type="signal peptide" evidence="2">
    <location>
        <begin position="1"/>
        <end position="22"/>
    </location>
</feature>
<evidence type="ECO:0000313" key="4">
    <source>
        <dbReference type="EMBL" id="MCK0536996.1"/>
    </source>
</evidence>
<dbReference type="Pfam" id="PF13505">
    <property type="entry name" value="OMP_b-brl"/>
    <property type="match status" value="1"/>
</dbReference>